<gene>
    <name evidence="1" type="ORF">AADEFJLK_00691</name>
</gene>
<reference evidence="1 2" key="1">
    <citation type="submission" date="2017-11" db="EMBL/GenBank/DDBJ databases">
        <title>Draft Genome Sequence of Methylobacter psychrotolerans Sph1T, an Obligate Methanotroph from Low-Temperature Environments.</title>
        <authorList>
            <person name="Oshkin I.Y."/>
            <person name="Miroshnikov K."/>
            <person name="Belova S.E."/>
            <person name="Korzhenkov A."/>
            <person name="Toshchakov S.V."/>
            <person name="Dedysh S.N."/>
        </authorList>
    </citation>
    <scope>NUCLEOTIDE SEQUENCE [LARGE SCALE GENOMIC DNA]</scope>
    <source>
        <strain evidence="1 2">Sph1</strain>
    </source>
</reference>
<dbReference type="RefSeq" id="WP_170065024.1">
    <property type="nucleotide sequence ID" value="NZ_JAGVVN010000001.1"/>
</dbReference>
<proteinExistence type="predicted"/>
<evidence type="ECO:0000313" key="2">
    <source>
        <dbReference type="Proteomes" id="UP000237423"/>
    </source>
</evidence>
<organism evidence="1 2">
    <name type="scientific">Methylovulum psychrotolerans</name>
    <dbReference type="NCBI Taxonomy" id="1704499"/>
    <lineage>
        <taxon>Bacteria</taxon>
        <taxon>Pseudomonadati</taxon>
        <taxon>Pseudomonadota</taxon>
        <taxon>Gammaproteobacteria</taxon>
        <taxon>Methylococcales</taxon>
        <taxon>Methylococcaceae</taxon>
        <taxon>Methylovulum</taxon>
    </lineage>
</organism>
<sequence>MIRQLHINNYKSLFDLTLEVGRFNVLIGENRHSLTDRQANLTYWVRREVKALGKD</sequence>
<dbReference type="Proteomes" id="UP000237423">
    <property type="component" value="Unassembled WGS sequence"/>
</dbReference>
<accession>A0A2S5CS75</accession>
<protein>
    <submittedName>
        <fullName evidence="1">Chromosome segregation protein SMC</fullName>
    </submittedName>
</protein>
<evidence type="ECO:0000313" key="1">
    <source>
        <dbReference type="EMBL" id="POZ53655.1"/>
    </source>
</evidence>
<name>A0A2S5CS75_9GAMM</name>
<dbReference type="AlphaFoldDB" id="A0A2S5CS75"/>
<comment type="caution">
    <text evidence="1">The sequence shown here is derived from an EMBL/GenBank/DDBJ whole genome shotgun (WGS) entry which is preliminary data.</text>
</comment>
<dbReference type="EMBL" id="PGFZ01000001">
    <property type="protein sequence ID" value="POZ53655.1"/>
    <property type="molecule type" value="Genomic_DNA"/>
</dbReference>